<protein>
    <submittedName>
        <fullName evidence="1">Alpha-L-arabinofuranosidase 1-like protein</fullName>
    </submittedName>
</protein>
<dbReference type="InterPro" id="IPR013780">
    <property type="entry name" value="Glyco_hydro_b"/>
</dbReference>
<proteinExistence type="predicted"/>
<dbReference type="PANTHER" id="PTHR31776:SF13">
    <property type="entry name" value="NON-REDUCING END ALPHA-L-ARABINOFURANOSIDASE"/>
    <property type="match status" value="1"/>
</dbReference>
<gene>
    <name evidence="1" type="ORF">L195_g035622</name>
</gene>
<dbReference type="PANTHER" id="PTHR31776">
    <property type="entry name" value="ALPHA-L-ARABINOFURANOSIDASE 1"/>
    <property type="match status" value="1"/>
</dbReference>
<dbReference type="GO" id="GO:0046556">
    <property type="term" value="F:alpha-L-arabinofuranosidase activity"/>
    <property type="evidence" value="ECO:0007669"/>
    <property type="project" value="TreeGrafter"/>
</dbReference>
<evidence type="ECO:0000313" key="2">
    <source>
        <dbReference type="Proteomes" id="UP000236291"/>
    </source>
</evidence>
<dbReference type="AlphaFoldDB" id="A0A2K3LM78"/>
<reference evidence="1 2" key="1">
    <citation type="journal article" date="2014" name="Am. J. Bot.">
        <title>Genome assembly and annotation for red clover (Trifolium pratense; Fabaceae).</title>
        <authorList>
            <person name="Istvanek J."/>
            <person name="Jaros M."/>
            <person name="Krenek A."/>
            <person name="Repkova J."/>
        </authorList>
    </citation>
    <scope>NUCLEOTIDE SEQUENCE [LARGE SCALE GENOMIC DNA]</scope>
    <source>
        <strain evidence="2">cv. Tatra</strain>
        <tissue evidence="1">Young leaves</tissue>
    </source>
</reference>
<evidence type="ECO:0000313" key="1">
    <source>
        <dbReference type="EMBL" id="PNX79636.1"/>
    </source>
</evidence>
<dbReference type="Proteomes" id="UP000236291">
    <property type="component" value="Unassembled WGS sequence"/>
</dbReference>
<dbReference type="EMBL" id="ASHM01036337">
    <property type="protein sequence ID" value="PNX79636.1"/>
    <property type="molecule type" value="Genomic_DNA"/>
</dbReference>
<feature type="non-terminal residue" evidence="1">
    <location>
        <position position="1"/>
    </location>
</feature>
<comment type="caution">
    <text evidence="1">The sequence shown here is derived from an EMBL/GenBank/DDBJ whole genome shotgun (WGS) entry which is preliminary data.</text>
</comment>
<dbReference type="STRING" id="57577.A0A2K3LM78"/>
<reference evidence="1 2" key="2">
    <citation type="journal article" date="2017" name="Front. Plant Sci.">
        <title>Gene Classification and Mining of Molecular Markers Useful in Red Clover (Trifolium pratense) Breeding.</title>
        <authorList>
            <person name="Istvanek J."/>
            <person name="Dluhosova J."/>
            <person name="Dluhos P."/>
            <person name="Patkova L."/>
            <person name="Nedelnik J."/>
            <person name="Repkova J."/>
        </authorList>
    </citation>
    <scope>NUCLEOTIDE SEQUENCE [LARGE SCALE GENOMIC DNA]</scope>
    <source>
        <strain evidence="2">cv. Tatra</strain>
        <tissue evidence="1">Young leaves</tissue>
    </source>
</reference>
<name>A0A2K3LM78_TRIPR</name>
<sequence length="78" mass="8747">IANIGHKHVNLKISIKGFKSKNPTESTMTILTSKHGMDENSFSQPKKIIPQQSQLQNPGNEMNVIIPPISFTVFDMLR</sequence>
<organism evidence="1 2">
    <name type="scientific">Trifolium pratense</name>
    <name type="common">Red clover</name>
    <dbReference type="NCBI Taxonomy" id="57577"/>
    <lineage>
        <taxon>Eukaryota</taxon>
        <taxon>Viridiplantae</taxon>
        <taxon>Streptophyta</taxon>
        <taxon>Embryophyta</taxon>
        <taxon>Tracheophyta</taxon>
        <taxon>Spermatophyta</taxon>
        <taxon>Magnoliopsida</taxon>
        <taxon>eudicotyledons</taxon>
        <taxon>Gunneridae</taxon>
        <taxon>Pentapetalae</taxon>
        <taxon>rosids</taxon>
        <taxon>fabids</taxon>
        <taxon>Fabales</taxon>
        <taxon>Fabaceae</taxon>
        <taxon>Papilionoideae</taxon>
        <taxon>50 kb inversion clade</taxon>
        <taxon>NPAAA clade</taxon>
        <taxon>Hologalegina</taxon>
        <taxon>IRL clade</taxon>
        <taxon>Trifolieae</taxon>
        <taxon>Trifolium</taxon>
    </lineage>
</organism>
<accession>A0A2K3LM78</accession>
<dbReference type="InterPro" id="IPR051563">
    <property type="entry name" value="Glycosyl_Hydrolase_51"/>
</dbReference>
<dbReference type="Gene3D" id="2.60.40.1180">
    <property type="entry name" value="Golgi alpha-mannosidase II"/>
    <property type="match status" value="1"/>
</dbReference>